<dbReference type="GeneID" id="9347515"/>
<feature type="transmembrane region" description="Helical" evidence="7">
    <location>
        <begin position="24"/>
        <end position="42"/>
    </location>
</feature>
<evidence type="ECO:0000256" key="4">
    <source>
        <dbReference type="ARBA" id="ARBA00022692"/>
    </source>
</evidence>
<gene>
    <name evidence="8" type="ordered locus">Metev_1860</name>
</gene>
<feature type="transmembrane region" description="Helical" evidence="7">
    <location>
        <begin position="292"/>
        <end position="314"/>
    </location>
</feature>
<dbReference type="GO" id="GO:0005886">
    <property type="term" value="C:plasma membrane"/>
    <property type="evidence" value="ECO:0007669"/>
    <property type="project" value="UniProtKB-SubCell"/>
</dbReference>
<dbReference type="Proteomes" id="UP000000391">
    <property type="component" value="Chromosome"/>
</dbReference>
<dbReference type="InterPro" id="IPR005524">
    <property type="entry name" value="DUF318"/>
</dbReference>
<proteinExistence type="inferred from homology"/>
<dbReference type="InterPro" id="IPR052923">
    <property type="entry name" value="UPF0718"/>
</dbReference>
<dbReference type="Pfam" id="PF03773">
    <property type="entry name" value="ArsP_1"/>
    <property type="match status" value="1"/>
</dbReference>
<accession>D7EA23</accession>
<evidence type="ECO:0000256" key="5">
    <source>
        <dbReference type="ARBA" id="ARBA00022989"/>
    </source>
</evidence>
<comment type="similarity">
    <text evidence="2">Belongs to the UPF0718 family.</text>
</comment>
<keyword evidence="4 7" id="KW-0812">Transmembrane</keyword>
<dbReference type="HOGENOM" id="CLU_049002_0_0_2"/>
<evidence type="ECO:0000313" key="9">
    <source>
        <dbReference type="Proteomes" id="UP000000391"/>
    </source>
</evidence>
<comment type="subcellular location">
    <subcellularLocation>
        <location evidence="1">Cell membrane</location>
        <topology evidence="1">Multi-pass membrane protein</topology>
    </subcellularLocation>
</comment>
<dbReference type="NCBIfam" id="NF033936">
    <property type="entry name" value="CuZnOut_SO0444"/>
    <property type="match status" value="1"/>
</dbReference>
<keyword evidence="5 7" id="KW-1133">Transmembrane helix</keyword>
<evidence type="ECO:0000256" key="6">
    <source>
        <dbReference type="ARBA" id="ARBA00023136"/>
    </source>
</evidence>
<evidence type="ECO:0000256" key="2">
    <source>
        <dbReference type="ARBA" id="ARBA00006386"/>
    </source>
</evidence>
<feature type="transmembrane region" description="Helical" evidence="7">
    <location>
        <begin position="226"/>
        <end position="244"/>
    </location>
</feature>
<feature type="transmembrane region" description="Helical" evidence="7">
    <location>
        <begin position="335"/>
        <end position="352"/>
    </location>
</feature>
<evidence type="ECO:0000256" key="7">
    <source>
        <dbReference type="SAM" id="Phobius"/>
    </source>
</evidence>
<dbReference type="OrthoDB" id="137527at2157"/>
<evidence type="ECO:0000313" key="8">
    <source>
        <dbReference type="EMBL" id="ADI74694.1"/>
    </source>
</evidence>
<keyword evidence="9" id="KW-1185">Reference proteome</keyword>
<sequence>MIWVNVYNYILGILSESWFIFEEAAPYMFLGFGAAALIHIFVPDEKIMDYLGSSAGKFKSVLNASLAGIPLPLCSCGVIPTAISLKKRGATRGATLSFLISTPETGVDSIAITYALIDPIMTVFRPVVTFITALSAGITNNIFIKDEIPNFSNPSNESSNCACESCDLDKVNTEQKMSKRFIEGFRYSFVELLGDISKWLILGIIFAGVISYAVPDNWIQSYLGGGINSMLIMLIIGIPLYICASASTPLASALIAKGTSPGTAFVFLLAGPATNTATLTMVTRYLGKFTAIIYLMIIAICSLGFGLILDMIYFKLGIEAMAEVGKASEILPAEVKTFFAVLLVPIIVYGMYQEVNE</sequence>
<evidence type="ECO:0000256" key="1">
    <source>
        <dbReference type="ARBA" id="ARBA00004651"/>
    </source>
</evidence>
<dbReference type="AlphaFoldDB" id="D7EA23"/>
<keyword evidence="3" id="KW-1003">Cell membrane</keyword>
<dbReference type="RefSeq" id="WP_013195259.1">
    <property type="nucleotide sequence ID" value="NC_014253.1"/>
</dbReference>
<dbReference type="STRING" id="644295.Metev_1860"/>
<organism evidence="8 9">
    <name type="scientific">Methanohalobium evestigatum (strain ATCC BAA-1072 / DSM 3721 / NBRC 107634 / OCM 161 / Z-7303)</name>
    <dbReference type="NCBI Taxonomy" id="644295"/>
    <lineage>
        <taxon>Archaea</taxon>
        <taxon>Methanobacteriati</taxon>
        <taxon>Methanobacteriota</taxon>
        <taxon>Stenosarchaea group</taxon>
        <taxon>Methanomicrobia</taxon>
        <taxon>Methanosarcinales</taxon>
        <taxon>Methanosarcinaceae</taxon>
        <taxon>Methanohalobium</taxon>
    </lineage>
</organism>
<evidence type="ECO:0000256" key="3">
    <source>
        <dbReference type="ARBA" id="ARBA00022475"/>
    </source>
</evidence>
<dbReference type="PANTHER" id="PTHR34184:SF4">
    <property type="entry name" value="UPF0718 PROTEIN YCGR"/>
    <property type="match status" value="1"/>
</dbReference>
<dbReference type="EMBL" id="CP002069">
    <property type="protein sequence ID" value="ADI74694.1"/>
    <property type="molecule type" value="Genomic_DNA"/>
</dbReference>
<name>D7EA23_METEZ</name>
<reference evidence="8 9" key="1">
    <citation type="submission" date="2010-06" db="EMBL/GenBank/DDBJ databases">
        <title>Complete sequence chromosome of Methanohalobium evestigatum Z-7303.</title>
        <authorList>
            <consortium name="US DOE Joint Genome Institute"/>
            <person name="Lucas S."/>
            <person name="Copeland A."/>
            <person name="Lapidus A."/>
            <person name="Cheng J.-F."/>
            <person name="Bruce D."/>
            <person name="Goodwin L."/>
            <person name="Pitluck S."/>
            <person name="Saunders E."/>
            <person name="Detter J.C."/>
            <person name="Han C."/>
            <person name="Tapia R."/>
            <person name="Land M."/>
            <person name="Hauser L."/>
            <person name="Kyrpides N."/>
            <person name="Mikhailova N."/>
            <person name="Sieprawska-Lupa M."/>
            <person name="Whitman W.B."/>
            <person name="Anderson I."/>
            <person name="Woyke T."/>
        </authorList>
    </citation>
    <scope>NUCLEOTIDE SEQUENCE [LARGE SCALE GENOMIC DNA]</scope>
    <source>
        <strain evidence="9">ATCC BAA-1072 / DSM 3721 / NBRC 107634 / OCM 161 / Z-7303</strain>
    </source>
</reference>
<protein>
    <submittedName>
        <fullName evidence="8">Permease</fullName>
    </submittedName>
</protein>
<dbReference type="PANTHER" id="PTHR34184">
    <property type="entry name" value="UPF0718 PROTEIN YCGR"/>
    <property type="match status" value="1"/>
</dbReference>
<dbReference type="KEGG" id="mev:Metev_1860"/>
<feature type="transmembrane region" description="Helical" evidence="7">
    <location>
        <begin position="196"/>
        <end position="214"/>
    </location>
</feature>
<keyword evidence="6 7" id="KW-0472">Membrane</keyword>